<name>A0A8T0I4V7_CERPU</name>
<dbReference type="Proteomes" id="UP000822688">
    <property type="component" value="Chromosome 4"/>
</dbReference>
<dbReference type="InterPro" id="IPR013083">
    <property type="entry name" value="Znf_RING/FYVE/PHD"/>
</dbReference>
<evidence type="ECO:0000259" key="8">
    <source>
        <dbReference type="PROSITE" id="PS50103"/>
    </source>
</evidence>
<comment type="caution">
    <text evidence="10">The sequence shown here is derived from an EMBL/GenBank/DDBJ whole genome shotgun (WGS) entry which is preliminary data.</text>
</comment>
<feature type="region of interest" description="Disordered" evidence="5">
    <location>
        <begin position="422"/>
        <end position="443"/>
    </location>
</feature>
<dbReference type="PANTHER" id="PTHR48032">
    <property type="entry name" value="RNA-BINDING PROTEIN MUSASHI HOMOLOG RBP6"/>
    <property type="match status" value="1"/>
</dbReference>
<dbReference type="InterPro" id="IPR000504">
    <property type="entry name" value="RRM_dom"/>
</dbReference>
<feature type="compositionally biased region" description="Pro residues" evidence="5">
    <location>
        <begin position="629"/>
        <end position="639"/>
    </location>
</feature>
<evidence type="ECO:0000313" key="10">
    <source>
        <dbReference type="EMBL" id="KAG0578522.1"/>
    </source>
</evidence>
<dbReference type="GO" id="GO:0006417">
    <property type="term" value="P:regulation of translation"/>
    <property type="evidence" value="ECO:0007669"/>
    <property type="project" value="TreeGrafter"/>
</dbReference>
<protein>
    <submittedName>
        <fullName evidence="10">Uncharacterized protein</fullName>
    </submittedName>
</protein>
<evidence type="ECO:0000259" key="6">
    <source>
        <dbReference type="PROSITE" id="PS50089"/>
    </source>
</evidence>
<organism evidence="10 11">
    <name type="scientific">Ceratodon purpureus</name>
    <name type="common">Fire moss</name>
    <name type="synonym">Dicranum purpureum</name>
    <dbReference type="NCBI Taxonomy" id="3225"/>
    <lineage>
        <taxon>Eukaryota</taxon>
        <taxon>Viridiplantae</taxon>
        <taxon>Streptophyta</taxon>
        <taxon>Embryophyta</taxon>
        <taxon>Bryophyta</taxon>
        <taxon>Bryophytina</taxon>
        <taxon>Bryopsida</taxon>
        <taxon>Dicranidae</taxon>
        <taxon>Pseudoditrichales</taxon>
        <taxon>Ditrichaceae</taxon>
        <taxon>Ceratodon</taxon>
    </lineage>
</organism>
<evidence type="ECO:0000256" key="5">
    <source>
        <dbReference type="SAM" id="MobiDB-lite"/>
    </source>
</evidence>
<dbReference type="GO" id="GO:0003729">
    <property type="term" value="F:mRNA binding"/>
    <property type="evidence" value="ECO:0007669"/>
    <property type="project" value="TreeGrafter"/>
</dbReference>
<evidence type="ECO:0000256" key="3">
    <source>
        <dbReference type="PROSITE-ProRule" id="PRU00176"/>
    </source>
</evidence>
<keyword evidence="4" id="KW-0863">Zinc-finger</keyword>
<dbReference type="PROSITE" id="PS50103">
    <property type="entry name" value="ZF_C3H1"/>
    <property type="match status" value="1"/>
</dbReference>
<dbReference type="Pfam" id="PF12872">
    <property type="entry name" value="OST-HTH"/>
    <property type="match status" value="1"/>
</dbReference>
<dbReference type="InterPro" id="IPR001841">
    <property type="entry name" value="Znf_RING"/>
</dbReference>
<feature type="domain" description="RRM" evidence="7">
    <location>
        <begin position="50"/>
        <end position="130"/>
    </location>
</feature>
<keyword evidence="2 3" id="KW-0694">RNA-binding</keyword>
<reference evidence="10" key="1">
    <citation type="submission" date="2020-06" db="EMBL/GenBank/DDBJ databases">
        <title>WGS assembly of Ceratodon purpureus strain R40.</title>
        <authorList>
            <person name="Carey S.B."/>
            <person name="Jenkins J."/>
            <person name="Shu S."/>
            <person name="Lovell J.T."/>
            <person name="Sreedasyam A."/>
            <person name="Maumus F."/>
            <person name="Tiley G.P."/>
            <person name="Fernandez-Pozo N."/>
            <person name="Barry K."/>
            <person name="Chen C."/>
            <person name="Wang M."/>
            <person name="Lipzen A."/>
            <person name="Daum C."/>
            <person name="Saski C.A."/>
            <person name="Payton A.C."/>
            <person name="Mcbreen J.C."/>
            <person name="Conrad R.E."/>
            <person name="Kollar L.M."/>
            <person name="Olsson S."/>
            <person name="Huttunen S."/>
            <person name="Landis J.B."/>
            <person name="Wickett N.J."/>
            <person name="Johnson M.G."/>
            <person name="Rensing S.A."/>
            <person name="Grimwood J."/>
            <person name="Schmutz J."/>
            <person name="Mcdaniel S.F."/>
        </authorList>
    </citation>
    <scope>NUCLEOTIDE SEQUENCE</scope>
    <source>
        <strain evidence="10">R40</strain>
    </source>
</reference>
<gene>
    <name evidence="10" type="ORF">KC19_4G029600</name>
</gene>
<dbReference type="InterPro" id="IPR012677">
    <property type="entry name" value="Nucleotide-bd_a/b_plait_sf"/>
</dbReference>
<dbReference type="SMART" id="SM00184">
    <property type="entry name" value="RING"/>
    <property type="match status" value="1"/>
</dbReference>
<feature type="region of interest" description="Disordered" evidence="5">
    <location>
        <begin position="489"/>
        <end position="520"/>
    </location>
</feature>
<evidence type="ECO:0000256" key="4">
    <source>
        <dbReference type="PROSITE-ProRule" id="PRU00723"/>
    </source>
</evidence>
<dbReference type="Gene3D" id="3.30.420.610">
    <property type="entry name" value="LOTUS domain-like"/>
    <property type="match status" value="1"/>
</dbReference>
<accession>A0A8T0I4V7</accession>
<feature type="compositionally biased region" description="Low complexity" evidence="5">
    <location>
        <begin position="496"/>
        <end position="519"/>
    </location>
</feature>
<keyword evidence="11" id="KW-1185">Reference proteome</keyword>
<dbReference type="EMBL" id="CM026424">
    <property type="protein sequence ID" value="KAG0578522.1"/>
    <property type="molecule type" value="Genomic_DNA"/>
</dbReference>
<feature type="region of interest" description="Disordered" evidence="5">
    <location>
        <begin position="178"/>
        <end position="201"/>
    </location>
</feature>
<evidence type="ECO:0000256" key="2">
    <source>
        <dbReference type="ARBA" id="ARBA00022884"/>
    </source>
</evidence>
<dbReference type="SUPFAM" id="SSF54928">
    <property type="entry name" value="RNA-binding domain, RBD"/>
    <property type="match status" value="1"/>
</dbReference>
<evidence type="ECO:0000259" key="7">
    <source>
        <dbReference type="PROSITE" id="PS50102"/>
    </source>
</evidence>
<dbReference type="PANTHER" id="PTHR48032:SF6">
    <property type="entry name" value="RNA-BINDING (RRM_RBD_RNP MOTIFS) FAMILY PROTEIN"/>
    <property type="match status" value="1"/>
</dbReference>
<dbReference type="Gene3D" id="3.30.40.10">
    <property type="entry name" value="Zinc/RING finger domain, C3HC4 (zinc finger)"/>
    <property type="match status" value="1"/>
</dbReference>
<dbReference type="PROSITE" id="PS51644">
    <property type="entry name" value="HTH_OST"/>
    <property type="match status" value="1"/>
</dbReference>
<evidence type="ECO:0000259" key="9">
    <source>
        <dbReference type="PROSITE" id="PS51644"/>
    </source>
</evidence>
<dbReference type="GO" id="GO:0008270">
    <property type="term" value="F:zinc ion binding"/>
    <property type="evidence" value="ECO:0007669"/>
    <property type="project" value="UniProtKB-KW"/>
</dbReference>
<feature type="region of interest" description="Disordered" evidence="5">
    <location>
        <begin position="591"/>
        <end position="643"/>
    </location>
</feature>
<dbReference type="InterPro" id="IPR025605">
    <property type="entry name" value="OST-HTH/LOTUS_dom"/>
</dbReference>
<dbReference type="Pfam" id="PF00076">
    <property type="entry name" value="RRM_1"/>
    <property type="match status" value="1"/>
</dbReference>
<dbReference type="PROSITE" id="PS50089">
    <property type="entry name" value="ZF_RING_2"/>
    <property type="match status" value="1"/>
</dbReference>
<keyword evidence="1" id="KW-0677">Repeat</keyword>
<dbReference type="PROSITE" id="PS50102">
    <property type="entry name" value="RRM"/>
    <property type="match status" value="1"/>
</dbReference>
<evidence type="ECO:0000256" key="1">
    <source>
        <dbReference type="ARBA" id="ARBA00022737"/>
    </source>
</evidence>
<evidence type="ECO:0000313" key="11">
    <source>
        <dbReference type="Proteomes" id="UP000822688"/>
    </source>
</evidence>
<sequence length="775" mass="83383">MMPGGCVRGEKCLYSHPNAEIMPMEMGQSFVPKLLAVGGAKRVGAEDLRKKIFVGGLSPSVESDDLREFFELNYGPVVDAVVIGSQAGDQMQSRGFGFVTFKHAASVSAAVEAHYINIYGKKVEIKGAVPRSELPALEVSRADSDTPIEPLTAMSANKVLDLDEADVLEVATPGSLSLPKEEVSQCNQRSSMADPKKVSPSECAPSYLIGSLPSSRVSNVSSDSISKSVIQEATSESASSTSHGLPSANVPSVSRDSFSQSVMRGCPSGHAPAWLNTFKEWLPEFLTRVSMRLKEGEWYPLSSLKGDYRAICGLELDHVSLGFEKLSDFVRSFPELCRMKIVPVGRGPATHMVLLPPHTRTKPLVAARRNLSNITTRSLVDGTRSYAEVACHGSAPRVGRPDTVPSSHPAFCTGGTNLVRPVTHTGVPSSTGERIYPTDRQPPMSFGLRQQNFSLRENGLTAPYAAAAGYNPGMISSSNAPLRTTITRAEGHSRSDSSNGTTVTSNSSSSDRSGRSGSNATLVHADDTETLSAGEISSSDVNSGLSEEELGLLQELISRLKKTGVEHVPARNHAATGSQPGLVTMHDALASPRRKAPPGYQASLKPMKNFDNDRDRSIYHPFFDQEPKTPSPENNPPSTPFNHPFAGFLPENFPSNSSMWSQDTNSGRINEGGYGIPGRGVENFNPACQFDEESPNSSNSIYSTPRGYLPLSSSPGQGYPKISGTCEICFERQAMWVAVPCGHKNMCSLCKGSLRQDSAKCFVCTGYVERWIALH</sequence>
<keyword evidence="4" id="KW-0479">Metal-binding</keyword>
<proteinExistence type="predicted"/>
<feature type="compositionally biased region" description="Low complexity" evidence="5">
    <location>
        <begin position="233"/>
        <end position="242"/>
    </location>
</feature>
<dbReference type="AlphaFoldDB" id="A0A8T0I4V7"/>
<feature type="domain" description="RING-type" evidence="6">
    <location>
        <begin position="726"/>
        <end position="765"/>
    </location>
</feature>
<feature type="zinc finger region" description="C3H1-type" evidence="4">
    <location>
        <begin position="1"/>
        <end position="19"/>
    </location>
</feature>
<feature type="compositionally biased region" description="Basic and acidic residues" evidence="5">
    <location>
        <begin position="608"/>
        <end position="627"/>
    </location>
</feature>
<dbReference type="Gene3D" id="3.30.70.330">
    <property type="match status" value="1"/>
</dbReference>
<keyword evidence="4" id="KW-0862">Zinc</keyword>
<dbReference type="InterPro" id="IPR041966">
    <property type="entry name" value="LOTUS-like"/>
</dbReference>
<dbReference type="SMART" id="SM00360">
    <property type="entry name" value="RRM"/>
    <property type="match status" value="1"/>
</dbReference>
<dbReference type="Pfam" id="PF13920">
    <property type="entry name" value="zf-C3HC4_3"/>
    <property type="match status" value="1"/>
</dbReference>
<dbReference type="InterPro" id="IPR035979">
    <property type="entry name" value="RBD_domain_sf"/>
</dbReference>
<dbReference type="InterPro" id="IPR000571">
    <property type="entry name" value="Znf_CCCH"/>
</dbReference>
<feature type="region of interest" description="Disordered" evidence="5">
    <location>
        <begin position="233"/>
        <end position="252"/>
    </location>
</feature>
<feature type="domain" description="C3H1-type" evidence="8">
    <location>
        <begin position="1"/>
        <end position="19"/>
    </location>
</feature>
<feature type="domain" description="HTH OST-type" evidence="9">
    <location>
        <begin position="278"/>
        <end position="357"/>
    </location>
</feature>